<dbReference type="GO" id="GO:0008270">
    <property type="term" value="F:zinc ion binding"/>
    <property type="evidence" value="ECO:0007669"/>
    <property type="project" value="UniProtKB-KW"/>
</dbReference>
<dbReference type="HOGENOM" id="CLU_006476_0_0_1"/>
<evidence type="ECO:0000256" key="4">
    <source>
        <dbReference type="PROSITE-ProRule" id="PRU01343"/>
    </source>
</evidence>
<dbReference type="GO" id="GO:0003723">
    <property type="term" value="F:RNA binding"/>
    <property type="evidence" value="ECO:0000318"/>
    <property type="project" value="GO_Central"/>
</dbReference>
<dbReference type="GO" id="GO:0004386">
    <property type="term" value="F:helicase activity"/>
    <property type="evidence" value="ECO:0007669"/>
    <property type="project" value="InterPro"/>
</dbReference>
<evidence type="ECO:0000313" key="7">
    <source>
        <dbReference type="Proteomes" id="UP000008144"/>
    </source>
</evidence>
<proteinExistence type="predicted"/>
<dbReference type="PANTHER" id="PTHR10887:SF419">
    <property type="entry name" value="RNA HELICASE MOV10L1"/>
    <property type="match status" value="1"/>
</dbReference>
<reference evidence="6" key="2">
    <citation type="journal article" date="2008" name="Genome Biol.">
        <title>Improved genome assembly and evidence-based global gene model set for the chordate Ciona intestinalis: new insight into intron and operon populations.</title>
        <authorList>
            <person name="Satou Y."/>
            <person name="Mineta K."/>
            <person name="Ogasawara M."/>
            <person name="Sasakura Y."/>
            <person name="Shoguchi E."/>
            <person name="Ueno K."/>
            <person name="Yamada L."/>
            <person name="Matsumoto J."/>
            <person name="Wasserscheid J."/>
            <person name="Dewar K."/>
            <person name="Wiley G.B."/>
            <person name="Macmil S.L."/>
            <person name="Roe B.A."/>
            <person name="Zeller R.W."/>
            <person name="Hastings K.E."/>
            <person name="Lemaire P."/>
            <person name="Lindquist E."/>
            <person name="Endo T."/>
            <person name="Hotta K."/>
            <person name="Inaba K."/>
        </authorList>
    </citation>
    <scope>NUCLEOTIDE SEQUENCE [LARGE SCALE GENOMIC DNA]</scope>
    <source>
        <strain evidence="6">wild type</strain>
    </source>
</reference>
<evidence type="ECO:0000256" key="1">
    <source>
        <dbReference type="ARBA" id="ARBA00022723"/>
    </source>
</evidence>
<dbReference type="InterPro" id="IPR045055">
    <property type="entry name" value="DNA2/NAM7-like"/>
</dbReference>
<evidence type="ECO:0000313" key="6">
    <source>
        <dbReference type="Ensembl" id="ENSCINP00000035705.1"/>
    </source>
</evidence>
<feature type="domain" description="GRF-type" evidence="5">
    <location>
        <begin position="93"/>
        <end position="133"/>
    </location>
</feature>
<evidence type="ECO:0000259" key="5">
    <source>
        <dbReference type="PROSITE" id="PS51999"/>
    </source>
</evidence>
<dbReference type="InterPro" id="IPR041679">
    <property type="entry name" value="DNA2/NAM7-like_C"/>
</dbReference>
<evidence type="ECO:0000256" key="3">
    <source>
        <dbReference type="ARBA" id="ARBA00022833"/>
    </source>
</evidence>
<name>H2Y1C1_CIOIN</name>
<dbReference type="PANTHER" id="PTHR10887">
    <property type="entry name" value="DNA2/NAM7 HELICASE FAMILY"/>
    <property type="match status" value="1"/>
</dbReference>
<dbReference type="GO" id="GO:0043186">
    <property type="term" value="C:P granule"/>
    <property type="evidence" value="ECO:0000318"/>
    <property type="project" value="GO_Central"/>
</dbReference>
<keyword evidence="3" id="KW-0862">Zinc</keyword>
<keyword evidence="1" id="KW-0479">Metal-binding</keyword>
<dbReference type="STRING" id="7719.ENSCINP00000035705"/>
<dbReference type="OMA" id="PMERVYV"/>
<dbReference type="GO" id="GO:0035194">
    <property type="term" value="P:regulatory ncRNA-mediated post-transcriptional gene silencing"/>
    <property type="evidence" value="ECO:0000318"/>
    <property type="project" value="GO_Central"/>
</dbReference>
<dbReference type="CDD" id="cd18808">
    <property type="entry name" value="SF1_C_Upf1"/>
    <property type="match status" value="1"/>
</dbReference>
<accession>H2Y1C1</accession>
<dbReference type="InterPro" id="IPR027417">
    <property type="entry name" value="P-loop_NTPase"/>
</dbReference>
<dbReference type="GeneTree" id="ENSGT00930000151035"/>
<dbReference type="Pfam" id="PF06839">
    <property type="entry name" value="Zn_ribbon_GRF"/>
    <property type="match status" value="1"/>
</dbReference>
<dbReference type="Proteomes" id="UP000008144">
    <property type="component" value="Chromosome 3"/>
</dbReference>
<dbReference type="InterPro" id="IPR047187">
    <property type="entry name" value="SF1_C_Upf1"/>
</dbReference>
<dbReference type="SUPFAM" id="SSF52540">
    <property type="entry name" value="P-loop containing nucleoside triphosphate hydrolases"/>
    <property type="match status" value="1"/>
</dbReference>
<keyword evidence="2 4" id="KW-0863">Zinc-finger</keyword>
<dbReference type="AlphaFoldDB" id="H2Y1C1"/>
<dbReference type="GO" id="GO:0005829">
    <property type="term" value="C:cytosol"/>
    <property type="evidence" value="ECO:0000318"/>
    <property type="project" value="GO_Central"/>
</dbReference>
<organism evidence="6 7">
    <name type="scientific">Ciona intestinalis</name>
    <name type="common">Transparent sea squirt</name>
    <name type="synonym">Ascidia intestinalis</name>
    <dbReference type="NCBI Taxonomy" id="7719"/>
    <lineage>
        <taxon>Eukaryota</taxon>
        <taxon>Metazoa</taxon>
        <taxon>Chordata</taxon>
        <taxon>Tunicata</taxon>
        <taxon>Ascidiacea</taxon>
        <taxon>Phlebobranchia</taxon>
        <taxon>Cionidae</taxon>
        <taxon>Ciona</taxon>
    </lineage>
</organism>
<dbReference type="InterPro" id="IPR010666">
    <property type="entry name" value="Znf_GRF"/>
</dbReference>
<dbReference type="InterPro" id="IPR041677">
    <property type="entry name" value="DNA2/NAM7_AAA_11"/>
</dbReference>
<protein>
    <recommendedName>
        <fullName evidence="5">GRF-type domain-containing protein</fullName>
    </recommendedName>
</protein>
<keyword evidence="7" id="KW-1185">Reference proteome</keyword>
<evidence type="ECO:0000256" key="2">
    <source>
        <dbReference type="ARBA" id="ARBA00022771"/>
    </source>
</evidence>
<dbReference type="Pfam" id="PF13086">
    <property type="entry name" value="AAA_11"/>
    <property type="match status" value="1"/>
</dbReference>
<dbReference type="Pfam" id="PF13087">
    <property type="entry name" value="AAA_12"/>
    <property type="match status" value="1"/>
</dbReference>
<dbReference type="PROSITE" id="PS51999">
    <property type="entry name" value="ZF_GRF"/>
    <property type="match status" value="1"/>
</dbReference>
<reference evidence="6" key="3">
    <citation type="submission" date="2025-08" db="UniProtKB">
        <authorList>
            <consortium name="Ensembl"/>
        </authorList>
    </citation>
    <scope>IDENTIFICATION</scope>
</reference>
<sequence length="801" mass="91353">IQERMRRELFFPTHDDLSRNPDIPEPSTEVPTTFASVDDYRNIWRTVVKEHFNFKIWAACKQYHSSMRNADLSKSLVQSGVVYSYAQRDPPYCDHDTPCRMNRVKKEGPNIGRIFYSCARKRKCKFFKWAEVSKIKSKPSVSLLPSMKLVDCSLVCVHLHKLDNRIPSWSRCLLFVSFSFCNFQQCRKTYTKYRVFTNILYTQYPIKPKETLAAKYLYLQLSREDRSLMNIGLKDSLWAVSTNMDFTEDKTELFQAILNKTTNSNEIVVQPVNSTSSRLLNEDKVVVMYVCKSALEFSYLRILQDDMNLPMVTSLLNMKSINKHVRATSKFFLDKSMLNHKLKKTLLLCSLRISLSTCYVKNYNLNEQQSKALLSLVDMLKEKKNLSQIFLLDVSPLFNTYQLTGVVGSGKTFLLSVIIMYLIEVMSAGDGKSNKVKILVTGKSNSVVDCLFHQLRALGCERMVRIGNLENINRNLLPYSLHSLGGAQEHAKKLQKIKTVSILQNNLNPQTSNHIQKSLELVRSGSTKRMLHKALVVGMTCDEINSPCVRSYKFPIVIMDNATETSELSTLLPLVEFGCEKLLLAGDSRCLTNHNSAFTQSLFSRIHFSIEEPIILTDHYRCHNQVIDVINNAFYNDVIIKALSEDRPRLVTGLPNFCLYDVTAPGKEEEKENDFINSHEATFVADIIRFLLSHGVPGTSIVVIATTKAQVKEVEMTLQEIEFYDLSDVNCIVVTTIDDYDGWETNVAIVTCVRTSGTNHMHDHSKIIPLLTRGRHHNLVVGNLRNLSTNEKWSSVIGLCK</sequence>
<reference evidence="7" key="1">
    <citation type="journal article" date="2002" name="Science">
        <title>The draft genome of Ciona intestinalis: insights into chordate and vertebrate origins.</title>
        <authorList>
            <person name="Dehal P."/>
            <person name="Satou Y."/>
            <person name="Campbell R.K."/>
            <person name="Chapman J."/>
            <person name="Degnan B."/>
            <person name="De Tomaso A."/>
            <person name="Davidson B."/>
            <person name="Di Gregorio A."/>
            <person name="Gelpke M."/>
            <person name="Goodstein D.M."/>
            <person name="Harafuji N."/>
            <person name="Hastings K.E."/>
            <person name="Ho I."/>
            <person name="Hotta K."/>
            <person name="Huang W."/>
            <person name="Kawashima T."/>
            <person name="Lemaire P."/>
            <person name="Martinez D."/>
            <person name="Meinertzhagen I.A."/>
            <person name="Necula S."/>
            <person name="Nonaka M."/>
            <person name="Putnam N."/>
            <person name="Rash S."/>
            <person name="Saiga H."/>
            <person name="Satake M."/>
            <person name="Terry A."/>
            <person name="Yamada L."/>
            <person name="Wang H.G."/>
            <person name="Awazu S."/>
            <person name="Azumi K."/>
            <person name="Boore J."/>
            <person name="Branno M."/>
            <person name="Chin-Bow S."/>
            <person name="DeSantis R."/>
            <person name="Doyle S."/>
            <person name="Francino P."/>
            <person name="Keys D.N."/>
            <person name="Haga S."/>
            <person name="Hayashi H."/>
            <person name="Hino K."/>
            <person name="Imai K.S."/>
            <person name="Inaba K."/>
            <person name="Kano S."/>
            <person name="Kobayashi K."/>
            <person name="Kobayashi M."/>
            <person name="Lee B.I."/>
            <person name="Makabe K.W."/>
            <person name="Manohar C."/>
            <person name="Matassi G."/>
            <person name="Medina M."/>
            <person name="Mochizuki Y."/>
            <person name="Mount S."/>
            <person name="Morishita T."/>
            <person name="Miura S."/>
            <person name="Nakayama A."/>
            <person name="Nishizaka S."/>
            <person name="Nomoto H."/>
            <person name="Ohta F."/>
            <person name="Oishi K."/>
            <person name="Rigoutsos I."/>
            <person name="Sano M."/>
            <person name="Sasaki A."/>
            <person name="Sasakura Y."/>
            <person name="Shoguchi E."/>
            <person name="Shin-i T."/>
            <person name="Spagnuolo A."/>
            <person name="Stainier D."/>
            <person name="Suzuki M.M."/>
            <person name="Tassy O."/>
            <person name="Takatori N."/>
            <person name="Tokuoka M."/>
            <person name="Yagi K."/>
            <person name="Yoshizaki F."/>
            <person name="Wada S."/>
            <person name="Zhang C."/>
            <person name="Hyatt P.D."/>
            <person name="Larimer F."/>
            <person name="Detter C."/>
            <person name="Doggett N."/>
            <person name="Glavina T."/>
            <person name="Hawkins T."/>
            <person name="Richardson P."/>
            <person name="Lucas S."/>
            <person name="Kohara Y."/>
            <person name="Levine M."/>
            <person name="Satoh N."/>
            <person name="Rokhsar D.S."/>
        </authorList>
    </citation>
    <scope>NUCLEOTIDE SEQUENCE [LARGE SCALE GENOMIC DNA]</scope>
</reference>
<reference evidence="6" key="4">
    <citation type="submission" date="2025-09" db="UniProtKB">
        <authorList>
            <consortium name="Ensembl"/>
        </authorList>
    </citation>
    <scope>IDENTIFICATION</scope>
</reference>
<dbReference type="Gene3D" id="3.40.50.300">
    <property type="entry name" value="P-loop containing nucleotide triphosphate hydrolases"/>
    <property type="match status" value="2"/>
</dbReference>
<dbReference type="Ensembl" id="ENSCINT00000036019.1">
    <property type="protein sequence ID" value="ENSCINP00000035705.1"/>
    <property type="gene ID" value="ENSCING00000022955.1"/>
</dbReference>
<dbReference type="EMBL" id="EAAA01001762">
    <property type="status" value="NOT_ANNOTATED_CDS"/>
    <property type="molecule type" value="Genomic_DNA"/>
</dbReference>
<dbReference type="InParanoid" id="H2Y1C1"/>